<sequence length="441" mass="48688">MLGNESQLCATFFHANSWEANVKLCLHWPADESGLAKASYNSLTPEQRDRIRKCSKSQVAVIARLTCTPEAQEAWLEEAAELAEVAALRRKAAIAAAQAKVRMDQKADKERRAAEAARAVAKAQEPAEETELEREVRERAEARARQRAAEEAERDVDLYVARYANCYRGNTDVNIHAEEFLLEDLQLLETLHGRVSHADRLLADAVKSLGGGGGGGSGPKNNTFTPGLVEVVNTSSDDPFGRFGGPKPGAPPPNIGDFLAQTREREAETGLRLLLYMTYQPCHHSGGRVPKEALGRLSYASSAPVHPATCSESLRDFYIKELRPYGVALELVLADVYKATWDEELHPSEVERQVYSNKSESAREGMRMLLAEGITMRAMQPADWDFIVSLCDPEVQQAWAKRGTPEAGPFSKLHVAMRNAMDQYLAGYIAADWRGDTYAVL</sequence>
<gene>
    <name evidence="2" type="ORF">Ctob_010267</name>
</gene>
<organism evidence="2 3">
    <name type="scientific">Chrysochromulina tobinii</name>
    <dbReference type="NCBI Taxonomy" id="1460289"/>
    <lineage>
        <taxon>Eukaryota</taxon>
        <taxon>Haptista</taxon>
        <taxon>Haptophyta</taxon>
        <taxon>Prymnesiophyceae</taxon>
        <taxon>Prymnesiales</taxon>
        <taxon>Chrysochromulinaceae</taxon>
        <taxon>Chrysochromulina</taxon>
    </lineage>
</organism>
<comment type="caution">
    <text evidence="2">The sequence shown here is derived from an EMBL/GenBank/DDBJ whole genome shotgun (WGS) entry which is preliminary data.</text>
</comment>
<keyword evidence="3" id="KW-1185">Reference proteome</keyword>
<protein>
    <submittedName>
        <fullName evidence="2">Uncharacterized protein</fullName>
    </submittedName>
</protein>
<name>A0A0M0K2Z4_9EUKA</name>
<dbReference type="OrthoDB" id="5956634at2759"/>
<evidence type="ECO:0000256" key="1">
    <source>
        <dbReference type="SAM" id="MobiDB-lite"/>
    </source>
</evidence>
<dbReference type="AlphaFoldDB" id="A0A0M0K2Z4"/>
<evidence type="ECO:0000313" key="3">
    <source>
        <dbReference type="Proteomes" id="UP000037460"/>
    </source>
</evidence>
<dbReference type="Gene3D" id="3.40.140.10">
    <property type="entry name" value="Cytidine Deaminase, domain 2"/>
    <property type="match status" value="1"/>
</dbReference>
<reference evidence="3" key="1">
    <citation type="journal article" date="2015" name="PLoS Genet.">
        <title>Genome Sequence and Transcriptome Analyses of Chrysochromulina tobin: Metabolic Tools for Enhanced Algal Fitness in the Prominent Order Prymnesiales (Haptophyceae).</title>
        <authorList>
            <person name="Hovde B.T."/>
            <person name="Deodato C.R."/>
            <person name="Hunsperger H.M."/>
            <person name="Ryken S.A."/>
            <person name="Yost W."/>
            <person name="Jha R.K."/>
            <person name="Patterson J."/>
            <person name="Monnat R.J. Jr."/>
            <person name="Barlow S.B."/>
            <person name="Starkenburg S.R."/>
            <person name="Cattolico R.A."/>
        </authorList>
    </citation>
    <scope>NUCLEOTIDE SEQUENCE</scope>
    <source>
        <strain evidence="3">CCMP291</strain>
    </source>
</reference>
<dbReference type="EMBL" id="JWZX01001566">
    <property type="protein sequence ID" value="KOO33246.1"/>
    <property type="molecule type" value="Genomic_DNA"/>
</dbReference>
<accession>A0A0M0K2Z4</accession>
<feature type="region of interest" description="Disordered" evidence="1">
    <location>
        <begin position="116"/>
        <end position="136"/>
    </location>
</feature>
<evidence type="ECO:0000313" key="2">
    <source>
        <dbReference type="EMBL" id="KOO33246.1"/>
    </source>
</evidence>
<dbReference type="Proteomes" id="UP000037460">
    <property type="component" value="Unassembled WGS sequence"/>
</dbReference>
<proteinExistence type="predicted"/>